<dbReference type="Proteomes" id="UP001608902">
    <property type="component" value="Unassembled WGS sequence"/>
</dbReference>
<keyword evidence="13" id="KW-1185">Reference proteome</keyword>
<dbReference type="EMBL" id="JBGFUD010002179">
    <property type="protein sequence ID" value="MFH4977262.1"/>
    <property type="molecule type" value="Genomic_DNA"/>
</dbReference>
<proteinExistence type="predicted"/>
<dbReference type="PROSITE" id="PS50808">
    <property type="entry name" value="ZF_BED"/>
    <property type="match status" value="3"/>
</dbReference>
<dbReference type="GO" id="GO:0009791">
    <property type="term" value="P:post-embryonic development"/>
    <property type="evidence" value="ECO:0007669"/>
    <property type="project" value="UniProtKB-ARBA"/>
</dbReference>
<evidence type="ECO:0000256" key="5">
    <source>
        <dbReference type="ARBA" id="ARBA00023015"/>
    </source>
</evidence>
<reference evidence="12 13" key="1">
    <citation type="submission" date="2024-08" db="EMBL/GenBank/DDBJ databases">
        <title>Gnathostoma spinigerum genome.</title>
        <authorList>
            <person name="Gonzalez-Bertolin B."/>
            <person name="Monzon S."/>
            <person name="Zaballos A."/>
            <person name="Jimenez P."/>
            <person name="Dekumyoy P."/>
            <person name="Varona S."/>
            <person name="Cuesta I."/>
            <person name="Sumanam S."/>
            <person name="Adisakwattana P."/>
            <person name="Gasser R.B."/>
            <person name="Hernandez-Gonzalez A."/>
            <person name="Young N.D."/>
            <person name="Perteguer M.J."/>
        </authorList>
    </citation>
    <scope>NUCLEOTIDE SEQUENCE [LARGE SCALE GENOMIC DNA]</scope>
    <source>
        <strain evidence="12">AL3</strain>
        <tissue evidence="12">Liver</tissue>
    </source>
</reference>
<feature type="region of interest" description="Disordered" evidence="10">
    <location>
        <begin position="403"/>
        <end position="431"/>
    </location>
</feature>
<keyword evidence="6" id="KW-0238">DNA-binding</keyword>
<accession>A0ABD6EDB8</accession>
<dbReference type="InterPro" id="IPR008906">
    <property type="entry name" value="HATC_C_dom"/>
</dbReference>
<keyword evidence="5" id="KW-0805">Transcription regulation</keyword>
<organism evidence="12 13">
    <name type="scientific">Gnathostoma spinigerum</name>
    <dbReference type="NCBI Taxonomy" id="75299"/>
    <lineage>
        <taxon>Eukaryota</taxon>
        <taxon>Metazoa</taxon>
        <taxon>Ecdysozoa</taxon>
        <taxon>Nematoda</taxon>
        <taxon>Chromadorea</taxon>
        <taxon>Rhabditida</taxon>
        <taxon>Spirurina</taxon>
        <taxon>Gnathostomatomorpha</taxon>
        <taxon>Gnathostomatoidea</taxon>
        <taxon>Gnathostomatidae</taxon>
        <taxon>Gnathostoma</taxon>
    </lineage>
</organism>
<comment type="caution">
    <text evidence="12">The sequence shown here is derived from an EMBL/GenBank/DDBJ whole genome shotgun (WGS) entry which is preliminary data.</text>
</comment>
<gene>
    <name evidence="12" type="ORF">AB6A40_003971</name>
</gene>
<dbReference type="InterPro" id="IPR012337">
    <property type="entry name" value="RNaseH-like_sf"/>
</dbReference>
<evidence type="ECO:0000256" key="4">
    <source>
        <dbReference type="ARBA" id="ARBA00022833"/>
    </source>
</evidence>
<evidence type="ECO:0000313" key="13">
    <source>
        <dbReference type="Proteomes" id="UP001608902"/>
    </source>
</evidence>
<name>A0ABD6EDB8_9BILA</name>
<dbReference type="SUPFAM" id="SSF53098">
    <property type="entry name" value="Ribonuclease H-like"/>
    <property type="match status" value="1"/>
</dbReference>
<feature type="domain" description="BED-type" evidence="11">
    <location>
        <begin position="273"/>
        <end position="318"/>
    </location>
</feature>
<dbReference type="PANTHER" id="PTHR46481:SF10">
    <property type="entry name" value="ZINC FINGER BED DOMAIN-CONTAINING PROTEIN 39"/>
    <property type="match status" value="1"/>
</dbReference>
<feature type="domain" description="BED-type" evidence="11">
    <location>
        <begin position="445"/>
        <end position="490"/>
    </location>
</feature>
<dbReference type="InterPro" id="IPR003656">
    <property type="entry name" value="Znf_BED"/>
</dbReference>
<keyword evidence="3 9" id="KW-0863">Zinc-finger</keyword>
<feature type="compositionally biased region" description="Basic and acidic residues" evidence="10">
    <location>
        <begin position="403"/>
        <end position="412"/>
    </location>
</feature>
<dbReference type="SMART" id="SM00614">
    <property type="entry name" value="ZnF_BED"/>
    <property type="match status" value="3"/>
</dbReference>
<dbReference type="InterPro" id="IPR052035">
    <property type="entry name" value="ZnF_BED_domain_contain"/>
</dbReference>
<feature type="domain" description="BED-type" evidence="11">
    <location>
        <begin position="97"/>
        <end position="148"/>
    </location>
</feature>
<keyword evidence="7" id="KW-0804">Transcription</keyword>
<keyword evidence="2" id="KW-0479">Metal-binding</keyword>
<sequence>MKENKKNRFDQIFTNILDIRQTVNGSESNIIRHRLRVTHENGHCLTAVQYFDDCFLRYLPFGGVFDEIFEFSANMPKKRTSKGSLVIQRGGRKSRGRANILLWSNFRRFDENTIECVHCEKILQTKDSSTTPLHSHLMRKHKDQYADYLKKKNEGGIKNVRVNQNLHSEVMKQENVFIADNENNLEMTAFKRTSAIGDIESFVTAIMPTVLNETPRTSGKVKDHFRRSAEAEGEKLQDQLLETRRRVKKSSQGNPANPAIIKKSRGPKNLLLWNNFKRTDGKTVECIHCNRVLRTKDSSTTPMHHHMMRKHNDLYANYLKKKREKDVQCLQDKQVSNNAVNEPENGILNENGADQEISFQTASEVGGIDSFFTAVVPSVWSNVTENPSNVEYSFKKLGCNKSADKMPQDKRSKGLRAAAKRPSERYSRTLRSVKRPRRPINTLLWDNFRRLNEHVVECVHCAKILRRKDSSTTSMHNHMMRRHKGLYADYIKRKDRKNVEYLPEENSQHLTTTRREDVDWRIVKETDLTETLVGVASVTEGSETSFSCNNNTMRYPTRSHIQLERDMALMAFLATTSQPYTLVDSPGFKRFVAALDPKMTVKSSTTFSRRKCPLLYENVKAAVHEVFHKELPTCGGVSFTTTTWMSCADEPYKSLNVHYINDEFELKKYTAECRSFLDRRGRESVASILNVMINAIPGLEKGTTKYGIGDCELDILAGHSGKPRCEVGEIGKLFEQCKKLATLSHRSLIRQRIERACRESNISGEIVQPMTSHWTSIYYCLKSIIALKQALLDIKLEDERSDLASTIPTADQFGILEEIMAPLSEIVIASESLSSHQFPTMHMVMLHLATLSNIHKKYVDGGRAVRNFVADFQKYLVSKVPDYGKRVFEYCVGNFLHPKYKGQMMRLGKDNITYQQVLDKLVSDHLSWAKSRRKLEEKVNKVSDKVNRDPTRLRSAWELELELLVQTEMDAEGQSQVPEKNIKSDVELEIYRYVHECPAEELTTVDVLSWWKNHKVEFPLLSHVARKILCIPVSSSSPERLFSTSGNVIVPQRSCLDPYNLEKLVFIQQNYDKVQIKKWNPTYNDQLELDQISSDQKFLRTNHESNESLTCALQKEYKMETFHEKIGEHEEDTSLI</sequence>
<evidence type="ECO:0000256" key="9">
    <source>
        <dbReference type="PROSITE-ProRule" id="PRU00027"/>
    </source>
</evidence>
<evidence type="ECO:0000259" key="11">
    <source>
        <dbReference type="PROSITE" id="PS50808"/>
    </source>
</evidence>
<evidence type="ECO:0000256" key="2">
    <source>
        <dbReference type="ARBA" id="ARBA00022723"/>
    </source>
</evidence>
<dbReference type="GO" id="GO:0008270">
    <property type="term" value="F:zinc ion binding"/>
    <property type="evidence" value="ECO:0007669"/>
    <property type="project" value="UniProtKB-KW"/>
</dbReference>
<dbReference type="Pfam" id="PF05699">
    <property type="entry name" value="Dimer_Tnp_hAT"/>
    <property type="match status" value="1"/>
</dbReference>
<evidence type="ECO:0000313" key="12">
    <source>
        <dbReference type="EMBL" id="MFH4977262.1"/>
    </source>
</evidence>
<evidence type="ECO:0000256" key="8">
    <source>
        <dbReference type="ARBA" id="ARBA00023242"/>
    </source>
</evidence>
<evidence type="ECO:0000256" key="10">
    <source>
        <dbReference type="SAM" id="MobiDB-lite"/>
    </source>
</evidence>
<protein>
    <recommendedName>
        <fullName evidence="11">BED-type domain-containing protein</fullName>
    </recommendedName>
</protein>
<comment type="subcellular location">
    <subcellularLocation>
        <location evidence="1">Nucleus</location>
    </subcellularLocation>
</comment>
<dbReference type="AlphaFoldDB" id="A0ABD6EDB8"/>
<evidence type="ECO:0000256" key="6">
    <source>
        <dbReference type="ARBA" id="ARBA00023125"/>
    </source>
</evidence>
<evidence type="ECO:0000256" key="1">
    <source>
        <dbReference type="ARBA" id="ARBA00004123"/>
    </source>
</evidence>
<dbReference type="InterPro" id="IPR036236">
    <property type="entry name" value="Znf_C2H2_sf"/>
</dbReference>
<evidence type="ECO:0000256" key="7">
    <source>
        <dbReference type="ARBA" id="ARBA00023163"/>
    </source>
</evidence>
<keyword evidence="8" id="KW-0539">Nucleus</keyword>
<dbReference type="GO" id="GO:0005634">
    <property type="term" value="C:nucleus"/>
    <property type="evidence" value="ECO:0007669"/>
    <property type="project" value="UniProtKB-SubCell"/>
</dbReference>
<dbReference type="PANTHER" id="PTHR46481">
    <property type="entry name" value="ZINC FINGER BED DOMAIN-CONTAINING PROTEIN 4"/>
    <property type="match status" value="1"/>
</dbReference>
<evidence type="ECO:0000256" key="3">
    <source>
        <dbReference type="ARBA" id="ARBA00022771"/>
    </source>
</evidence>
<dbReference type="Pfam" id="PF02892">
    <property type="entry name" value="zf-BED"/>
    <property type="match status" value="3"/>
</dbReference>
<keyword evidence="4" id="KW-0862">Zinc</keyword>
<dbReference type="SUPFAM" id="SSF57667">
    <property type="entry name" value="beta-beta-alpha zinc fingers"/>
    <property type="match status" value="3"/>
</dbReference>
<dbReference type="GO" id="GO:0003677">
    <property type="term" value="F:DNA binding"/>
    <property type="evidence" value="ECO:0007669"/>
    <property type="project" value="UniProtKB-KW"/>
</dbReference>